<dbReference type="STRING" id="768706.Desor_4849"/>
<dbReference type="GO" id="GO:0032993">
    <property type="term" value="C:protein-DNA complex"/>
    <property type="evidence" value="ECO:0007669"/>
    <property type="project" value="TreeGrafter"/>
</dbReference>
<dbReference type="OrthoDB" id="9803735at2"/>
<evidence type="ECO:0000256" key="1">
    <source>
        <dbReference type="ARBA" id="ARBA00009437"/>
    </source>
</evidence>
<proteinExistence type="inferred from homology"/>
<evidence type="ECO:0000259" key="5">
    <source>
        <dbReference type="PROSITE" id="PS50931"/>
    </source>
</evidence>
<dbReference type="SUPFAM" id="SSF46785">
    <property type="entry name" value="Winged helix' DNA-binding domain"/>
    <property type="match status" value="1"/>
</dbReference>
<reference evidence="6 7" key="2">
    <citation type="journal article" date="2012" name="J. Bacteriol.">
        <title>Complete genome sequences of Desulfosporosinus orientis DSM765T, Desulfosporosinus youngiae DSM17734T, Desulfosporosinus meridiei DSM13257T, and Desulfosporosinus acidiphilus DSM22704T.</title>
        <authorList>
            <person name="Pester M."/>
            <person name="Brambilla E."/>
            <person name="Alazard D."/>
            <person name="Rattei T."/>
            <person name="Weinmaier T."/>
            <person name="Han J."/>
            <person name="Lucas S."/>
            <person name="Lapidus A."/>
            <person name="Cheng J.F."/>
            <person name="Goodwin L."/>
            <person name="Pitluck S."/>
            <person name="Peters L."/>
            <person name="Ovchinnikova G."/>
            <person name="Teshima H."/>
            <person name="Detter J.C."/>
            <person name="Han C.S."/>
            <person name="Tapia R."/>
            <person name="Land M.L."/>
            <person name="Hauser L."/>
            <person name="Kyrpides N.C."/>
            <person name="Ivanova N.N."/>
            <person name="Pagani I."/>
            <person name="Huntmann M."/>
            <person name="Wei C.L."/>
            <person name="Davenport K.W."/>
            <person name="Daligault H."/>
            <person name="Chain P.S."/>
            <person name="Chen A."/>
            <person name="Mavromatis K."/>
            <person name="Markowitz V."/>
            <person name="Szeto E."/>
            <person name="Mikhailova N."/>
            <person name="Pati A."/>
            <person name="Wagner M."/>
            <person name="Woyke T."/>
            <person name="Ollivier B."/>
            <person name="Klenk H.P."/>
            <person name="Spring S."/>
            <person name="Loy A."/>
        </authorList>
    </citation>
    <scope>NUCLEOTIDE SEQUENCE [LARGE SCALE GENOMIC DNA]</scope>
    <source>
        <strain evidence="7">ATCC 19365 / DSM 765 / NCIMB 8382 / VKM B-1628</strain>
    </source>
</reference>
<organism evidence="6 7">
    <name type="scientific">Desulfosporosinus orientis (strain ATCC 19365 / DSM 765 / NCIMB 8382 / VKM B-1628 / Singapore I)</name>
    <name type="common">Desulfotomaculum orientis</name>
    <dbReference type="NCBI Taxonomy" id="768706"/>
    <lineage>
        <taxon>Bacteria</taxon>
        <taxon>Bacillati</taxon>
        <taxon>Bacillota</taxon>
        <taxon>Clostridia</taxon>
        <taxon>Eubacteriales</taxon>
        <taxon>Desulfitobacteriaceae</taxon>
        <taxon>Desulfosporosinus</taxon>
    </lineage>
</organism>
<feature type="domain" description="HTH lysR-type" evidence="5">
    <location>
        <begin position="1"/>
        <end position="58"/>
    </location>
</feature>
<dbReference type="Pfam" id="PF03466">
    <property type="entry name" value="LysR_substrate"/>
    <property type="match status" value="1"/>
</dbReference>
<protein>
    <submittedName>
        <fullName evidence="6">Transcriptional regulator</fullName>
    </submittedName>
</protein>
<sequence>MRIEQLTYLVTLFHYPSLTVASEHLFISQQSLGKAIKELESELQTDLIIRTSRGISFTEQGKEAVKMASSILTQIKEFQNHFLHLNHSEDSSAGNLLVLCCQAAYPQIMSKAIRIFQQIHPKVKIITMERDGLYLPSLHLQLYKERKDTEIISIINLPSIDEYPDIKIPDELSFHPLYKTKWLACVSKNNPELAKMKKISMKTLLKHPIIIQSPDYAYCDTSCIDHFIFNRFGTPNIKMVIDNLELFCQAIETNMGVSITSNIYANVSRIKNSKDMVLIDIKEKQNVQLGYFITNDMEHSGLIRSFVQSLQDVLKEFPFHE</sequence>
<gene>
    <name evidence="6" type="ordered locus">Desor_4849</name>
</gene>
<comment type="similarity">
    <text evidence="1">Belongs to the LysR transcriptional regulatory family.</text>
</comment>
<dbReference type="Gene3D" id="3.40.190.290">
    <property type="match status" value="1"/>
</dbReference>
<keyword evidence="4" id="KW-0804">Transcription</keyword>
<dbReference type="CDD" id="cd05466">
    <property type="entry name" value="PBP2_LTTR_substrate"/>
    <property type="match status" value="1"/>
</dbReference>
<evidence type="ECO:0000313" key="7">
    <source>
        <dbReference type="Proteomes" id="UP000006346"/>
    </source>
</evidence>
<keyword evidence="3" id="KW-0238">DNA-binding</keyword>
<dbReference type="GO" id="GO:0003677">
    <property type="term" value="F:DNA binding"/>
    <property type="evidence" value="ECO:0007669"/>
    <property type="project" value="UniProtKB-KW"/>
</dbReference>
<reference evidence="7" key="1">
    <citation type="submission" date="2011-11" db="EMBL/GenBank/DDBJ databases">
        <title>Complete sequence of Desulfosporosinus orientis DSM 765.</title>
        <authorList>
            <person name="Lucas S."/>
            <person name="Han J."/>
            <person name="Lapidus A."/>
            <person name="Cheng J.-F."/>
            <person name="Goodwin L."/>
            <person name="Pitluck S."/>
            <person name="Peters L."/>
            <person name="Ovchinnikova G."/>
            <person name="Teshima H."/>
            <person name="Detter J.C."/>
            <person name="Han C."/>
            <person name="Tapia R."/>
            <person name="Land M."/>
            <person name="Hauser L."/>
            <person name="Kyrpides N."/>
            <person name="Ivanova N."/>
            <person name="Pagani I."/>
            <person name="Pester M."/>
            <person name="Spring S."/>
            <person name="Ollivier B."/>
            <person name="Rattei T."/>
            <person name="Klenk H.-P."/>
            <person name="Wagner M."/>
            <person name="Loy A."/>
            <person name="Woyke T."/>
        </authorList>
    </citation>
    <scope>NUCLEOTIDE SEQUENCE [LARGE SCALE GENOMIC DNA]</scope>
    <source>
        <strain evidence="7">ATCC 19365 / DSM 765 / NCIMB 8382 / VKM B-1628</strain>
    </source>
</reference>
<dbReference type="EMBL" id="CP003108">
    <property type="protein sequence ID" value="AET70250.1"/>
    <property type="molecule type" value="Genomic_DNA"/>
</dbReference>
<dbReference type="Proteomes" id="UP000006346">
    <property type="component" value="Chromosome"/>
</dbReference>
<dbReference type="PANTHER" id="PTHR30346:SF0">
    <property type="entry name" value="HCA OPERON TRANSCRIPTIONAL ACTIVATOR HCAR"/>
    <property type="match status" value="1"/>
</dbReference>
<dbReference type="InterPro" id="IPR036390">
    <property type="entry name" value="WH_DNA-bd_sf"/>
</dbReference>
<dbReference type="Gene3D" id="1.10.10.10">
    <property type="entry name" value="Winged helix-like DNA-binding domain superfamily/Winged helix DNA-binding domain"/>
    <property type="match status" value="1"/>
</dbReference>
<evidence type="ECO:0000256" key="4">
    <source>
        <dbReference type="ARBA" id="ARBA00023163"/>
    </source>
</evidence>
<dbReference type="PANTHER" id="PTHR30346">
    <property type="entry name" value="TRANSCRIPTIONAL DUAL REGULATOR HCAR-RELATED"/>
    <property type="match status" value="1"/>
</dbReference>
<dbReference type="InterPro" id="IPR036388">
    <property type="entry name" value="WH-like_DNA-bd_sf"/>
</dbReference>
<name>G7WHG0_DESOD</name>
<dbReference type="HOGENOM" id="CLU_865269_0_0_9"/>
<dbReference type="KEGG" id="dor:Desor_4849"/>
<dbReference type="AlphaFoldDB" id="G7WHG0"/>
<accession>G7WHG0</accession>
<keyword evidence="2" id="KW-0805">Transcription regulation</keyword>
<dbReference type="eggNOG" id="COG0583">
    <property type="taxonomic scope" value="Bacteria"/>
</dbReference>
<evidence type="ECO:0000313" key="6">
    <source>
        <dbReference type="EMBL" id="AET70250.1"/>
    </source>
</evidence>
<keyword evidence="7" id="KW-1185">Reference proteome</keyword>
<dbReference type="InterPro" id="IPR000847">
    <property type="entry name" value="LysR_HTH_N"/>
</dbReference>
<dbReference type="PATRIC" id="fig|768706.3.peg.4931"/>
<dbReference type="RefSeq" id="WP_014187056.1">
    <property type="nucleotide sequence ID" value="NC_016584.1"/>
</dbReference>
<dbReference type="SUPFAM" id="SSF53850">
    <property type="entry name" value="Periplasmic binding protein-like II"/>
    <property type="match status" value="1"/>
</dbReference>
<dbReference type="Pfam" id="PF00126">
    <property type="entry name" value="HTH_1"/>
    <property type="match status" value="1"/>
</dbReference>
<evidence type="ECO:0000256" key="2">
    <source>
        <dbReference type="ARBA" id="ARBA00023015"/>
    </source>
</evidence>
<dbReference type="GO" id="GO:0003700">
    <property type="term" value="F:DNA-binding transcription factor activity"/>
    <property type="evidence" value="ECO:0007669"/>
    <property type="project" value="InterPro"/>
</dbReference>
<evidence type="ECO:0000256" key="3">
    <source>
        <dbReference type="ARBA" id="ARBA00023125"/>
    </source>
</evidence>
<dbReference type="PROSITE" id="PS50931">
    <property type="entry name" value="HTH_LYSR"/>
    <property type="match status" value="1"/>
</dbReference>
<dbReference type="InterPro" id="IPR005119">
    <property type="entry name" value="LysR_subst-bd"/>
</dbReference>